<proteinExistence type="inferred from homology"/>
<dbReference type="InterPro" id="IPR002372">
    <property type="entry name" value="PQQ_rpt_dom"/>
</dbReference>
<keyword evidence="3" id="KW-0560">Oxidoreductase</keyword>
<dbReference type="EMBL" id="BMPE01000001">
    <property type="protein sequence ID" value="GGK94843.1"/>
    <property type="molecule type" value="Genomic_DNA"/>
</dbReference>
<keyword evidence="4" id="KW-0732">Signal</keyword>
<evidence type="ECO:0000259" key="6">
    <source>
        <dbReference type="Pfam" id="PF13360"/>
    </source>
</evidence>
<feature type="chain" id="PRO_5046967332" evidence="4">
    <location>
        <begin position="22"/>
        <end position="527"/>
    </location>
</feature>
<dbReference type="SUPFAM" id="SSF50998">
    <property type="entry name" value="Quinoprotein alcohol dehydrogenase-like"/>
    <property type="match status" value="1"/>
</dbReference>
<dbReference type="RefSeq" id="WP_189067954.1">
    <property type="nucleotide sequence ID" value="NZ_BMPE01000001.1"/>
</dbReference>
<accession>A0ABQ2FJW3</accession>
<protein>
    <submittedName>
        <fullName evidence="7">Alcohol dehydrogenase</fullName>
    </submittedName>
</protein>
<dbReference type="SMART" id="SM00564">
    <property type="entry name" value="PQQ"/>
    <property type="match status" value="4"/>
</dbReference>
<gene>
    <name evidence="7" type="ORF">GCM10010844_11720</name>
</gene>
<feature type="domain" description="Pyrrolo-quinoline quinone repeat" evidence="6">
    <location>
        <begin position="423"/>
        <end position="502"/>
    </location>
</feature>
<organism evidence="7 8">
    <name type="scientific">Deinococcus radiotolerans</name>
    <dbReference type="NCBI Taxonomy" id="1309407"/>
    <lineage>
        <taxon>Bacteria</taxon>
        <taxon>Thermotogati</taxon>
        <taxon>Deinococcota</taxon>
        <taxon>Deinococci</taxon>
        <taxon>Deinococcales</taxon>
        <taxon>Deinococcaceae</taxon>
        <taxon>Deinococcus</taxon>
    </lineage>
</organism>
<evidence type="ECO:0000259" key="5">
    <source>
        <dbReference type="Pfam" id="PF01011"/>
    </source>
</evidence>
<feature type="signal peptide" evidence="4">
    <location>
        <begin position="1"/>
        <end position="21"/>
    </location>
</feature>
<dbReference type="PANTHER" id="PTHR32303">
    <property type="entry name" value="QUINOPROTEIN ALCOHOL DEHYDROGENASE (CYTOCHROME C)"/>
    <property type="match status" value="1"/>
</dbReference>
<reference evidence="8" key="1">
    <citation type="journal article" date="2019" name="Int. J. Syst. Evol. Microbiol.">
        <title>The Global Catalogue of Microorganisms (GCM) 10K type strain sequencing project: providing services to taxonomists for standard genome sequencing and annotation.</title>
        <authorList>
            <consortium name="The Broad Institute Genomics Platform"/>
            <consortium name="The Broad Institute Genome Sequencing Center for Infectious Disease"/>
            <person name="Wu L."/>
            <person name="Ma J."/>
        </authorList>
    </citation>
    <scope>NUCLEOTIDE SEQUENCE [LARGE SCALE GENOMIC DNA]</scope>
    <source>
        <strain evidence="8">JCM 19173</strain>
    </source>
</reference>
<dbReference type="InterPro" id="IPR011047">
    <property type="entry name" value="Quinoprotein_ADH-like_sf"/>
</dbReference>
<evidence type="ECO:0000256" key="2">
    <source>
        <dbReference type="ARBA" id="ARBA00008156"/>
    </source>
</evidence>
<dbReference type="Proteomes" id="UP000604341">
    <property type="component" value="Unassembled WGS sequence"/>
</dbReference>
<evidence type="ECO:0000256" key="4">
    <source>
        <dbReference type="SAM" id="SignalP"/>
    </source>
</evidence>
<comment type="similarity">
    <text evidence="2">Belongs to the bacterial PQQ dehydrogenase family.</text>
</comment>
<sequence length="527" mass="56286">MKKHLCAASLLLSALLSPALAVSGPSQEELNNADQATDSWLMYNKGYMGQRYSPLDQVNADNVSGLRRVCTFDTKDDGGFQATPQMYKGVLFFTQMYRTFAIDAATCKPLWVHKYKPTGTSVLTTNRGVAIADGVIYRGTPDAHLIALDAGTGKPLWDTKVADSSVGYFLSAAPVVYNGKVYIGEAGADWGIKAHMYAFDAKTGKKAWTFDLIPTGSQYGANTWQKADSTATGGGSTWTSYTIDAATGMLYVSVGNPAPDFAAQYRPGDNLFTNSVVALNAETGAYDHHYQQIRNDDKDYDTAAAPVLYDVNGQKRMAVATKAGWLFSYDETAKNQVFKQATIKVTNQEKPTTRAGLNICPNYSAGTQWSGPSFDQLNNTLVVPTVDWCGVVKLGEVRLIKGQLFFGGSMQLDPAGKAIGNAVSFDAATGQERWRYSTPGVRIVGGVTTTGGNLTLGGAMDGTFFALDSRSGKVLFKDNIDGALIGGGVSTYTVGGQQYFAVIAGNTSKGAVSGKNVTGRVAIYTLK</sequence>
<evidence type="ECO:0000256" key="1">
    <source>
        <dbReference type="ARBA" id="ARBA00001931"/>
    </source>
</evidence>
<keyword evidence="8" id="KW-1185">Reference proteome</keyword>
<comment type="cofactor">
    <cofactor evidence="1">
        <name>pyrroloquinoline quinone</name>
        <dbReference type="ChEBI" id="CHEBI:58442"/>
    </cofactor>
</comment>
<evidence type="ECO:0000313" key="8">
    <source>
        <dbReference type="Proteomes" id="UP000604341"/>
    </source>
</evidence>
<comment type="caution">
    <text evidence="7">The sequence shown here is derived from an EMBL/GenBank/DDBJ whole genome shotgun (WGS) entry which is preliminary data.</text>
</comment>
<name>A0ABQ2FJW3_9DEIO</name>
<evidence type="ECO:0000256" key="3">
    <source>
        <dbReference type="ARBA" id="ARBA00023002"/>
    </source>
</evidence>
<dbReference type="Pfam" id="PF01011">
    <property type="entry name" value="PQQ"/>
    <property type="match status" value="1"/>
</dbReference>
<feature type="domain" description="Pyrrolo-quinoline quinone repeat" evidence="5">
    <location>
        <begin position="40"/>
        <end position="331"/>
    </location>
</feature>
<dbReference type="Pfam" id="PF13360">
    <property type="entry name" value="PQQ_2"/>
    <property type="match status" value="1"/>
</dbReference>
<dbReference type="InterPro" id="IPR018391">
    <property type="entry name" value="PQQ_b-propeller_rpt"/>
</dbReference>
<evidence type="ECO:0000313" key="7">
    <source>
        <dbReference type="EMBL" id="GGK94843.1"/>
    </source>
</evidence>
<dbReference type="Gene3D" id="2.140.10.10">
    <property type="entry name" value="Quinoprotein alcohol dehydrogenase-like superfamily"/>
    <property type="match status" value="1"/>
</dbReference>